<comment type="caution">
    <text evidence="1">The sequence shown here is derived from an EMBL/GenBank/DDBJ whole genome shotgun (WGS) entry which is preliminary data.</text>
</comment>
<evidence type="ECO:0000313" key="2">
    <source>
        <dbReference type="Proteomes" id="UP000003922"/>
    </source>
</evidence>
<proteinExistence type="predicted"/>
<name>Q4C012_CROWT</name>
<dbReference type="AlphaFoldDB" id="Q4C012"/>
<evidence type="ECO:0000313" key="1">
    <source>
        <dbReference type="EMBL" id="EAM49486.1"/>
    </source>
</evidence>
<dbReference type="KEGG" id="cwa:CwatDRAFT_2306"/>
<gene>
    <name evidence="1" type="ORF">CwatDRAFT_2306</name>
</gene>
<reference evidence="1" key="1">
    <citation type="submission" date="2004-02" db="EMBL/GenBank/DDBJ databases">
        <authorList>
            <consortium name="DOE Joint Genome Institute"/>
        </authorList>
    </citation>
    <scope>NUCLEOTIDE SEQUENCE [LARGE SCALE GENOMIC DNA]</scope>
    <source>
        <strain evidence="1">WH 8501</strain>
    </source>
</reference>
<dbReference type="EMBL" id="AADV02000067">
    <property type="protein sequence ID" value="EAM49486.1"/>
    <property type="molecule type" value="Genomic_DNA"/>
</dbReference>
<reference evidence="1" key="2">
    <citation type="submission" date="2005-06" db="EMBL/GenBank/DDBJ databases">
        <title>Sequencing of the draft genome and assembly of Crocosphaera watsonii WH 8501.</title>
        <authorList>
            <consortium name="US DOE Joint Genome Institute (JGI-PGF)"/>
            <person name="Copeland A."/>
            <person name="Lucas S."/>
            <person name="Lapidus A."/>
            <person name="Barry K."/>
            <person name="Detter C."/>
            <person name="Glavina T."/>
            <person name="Hammon N."/>
            <person name="Israni S."/>
            <person name="Pitluck S."/>
            <person name="Richardson P."/>
        </authorList>
    </citation>
    <scope>NUCLEOTIDE SEQUENCE [LARGE SCALE GENOMIC DNA]</scope>
    <source>
        <strain evidence="1">WH 8501</strain>
    </source>
</reference>
<dbReference type="OrthoDB" id="511517at2"/>
<protein>
    <submittedName>
        <fullName evidence="1">Uncharacterized protein</fullName>
    </submittedName>
</protein>
<organism evidence="1 2">
    <name type="scientific">Crocosphaera watsonii WH 8501</name>
    <dbReference type="NCBI Taxonomy" id="165597"/>
    <lineage>
        <taxon>Bacteria</taxon>
        <taxon>Bacillati</taxon>
        <taxon>Cyanobacteriota</taxon>
        <taxon>Cyanophyceae</taxon>
        <taxon>Oscillatoriophycideae</taxon>
        <taxon>Chroococcales</taxon>
        <taxon>Aphanothecaceae</taxon>
        <taxon>Crocosphaera</taxon>
    </lineage>
</organism>
<dbReference type="RefSeq" id="WP_007306787.1">
    <property type="nucleotide sequence ID" value="NZ_AADV02000067.1"/>
</dbReference>
<sequence>MNATTHAISFELTRKIAQIGVLFRAEFPEADVDLNPWLTDADTQCLVDPYSIDLSFYFPRHHSALECHCILLEVKFTKSLMHPNSQLNEIKAHGFYYGQLQWSFDTDTGDFSGDVLPDYQVQAIFTGVTAKIFQLFDCSIVNR</sequence>
<keyword evidence="2" id="KW-1185">Reference proteome</keyword>
<dbReference type="Proteomes" id="UP000003922">
    <property type="component" value="Unassembled WGS sequence"/>
</dbReference>
<accession>Q4C012</accession>
<reference evidence="1" key="3">
    <citation type="submission" date="2016-12" db="EMBL/GenBank/DDBJ databases">
        <title>Annotation of the draft genome assembly of Crocosphaera watsonii WH 8501.</title>
        <authorList>
            <consortium name="US DOE Joint Genome Institute (JGI-ORNL)"/>
            <person name="Larimer F."/>
            <person name="Land M."/>
        </authorList>
    </citation>
    <scope>NUCLEOTIDE SEQUENCE</scope>
    <source>
        <strain evidence="1">WH 8501</strain>
    </source>
</reference>